<dbReference type="GO" id="GO:0003700">
    <property type="term" value="F:DNA-binding transcription factor activity"/>
    <property type="evidence" value="ECO:0007669"/>
    <property type="project" value="InterPro"/>
</dbReference>
<dbReference type="InterPro" id="IPR008920">
    <property type="entry name" value="TF_FadR/GntR_C"/>
</dbReference>
<evidence type="ECO:0000313" key="5">
    <source>
        <dbReference type="EMBL" id="BEQ16747.1"/>
    </source>
</evidence>
<keyword evidence="6" id="KW-1185">Reference proteome</keyword>
<dbReference type="InterPro" id="IPR011711">
    <property type="entry name" value="GntR_C"/>
</dbReference>
<evidence type="ECO:0000259" key="4">
    <source>
        <dbReference type="PROSITE" id="PS50949"/>
    </source>
</evidence>
<dbReference type="Pfam" id="PF07729">
    <property type="entry name" value="FCD"/>
    <property type="match status" value="1"/>
</dbReference>
<dbReference type="Gene3D" id="1.10.10.10">
    <property type="entry name" value="Winged helix-like DNA-binding domain superfamily/Winged helix DNA-binding domain"/>
    <property type="match status" value="1"/>
</dbReference>
<keyword evidence="1" id="KW-0805">Transcription regulation</keyword>
<gene>
    <name evidence="5" type="ORF">FAK_38130</name>
</gene>
<proteinExistence type="predicted"/>
<dbReference type="SUPFAM" id="SSF48008">
    <property type="entry name" value="GntR ligand-binding domain-like"/>
    <property type="match status" value="1"/>
</dbReference>
<dbReference type="EMBL" id="AP028679">
    <property type="protein sequence ID" value="BEQ16747.1"/>
    <property type="molecule type" value="Genomic_DNA"/>
</dbReference>
<feature type="domain" description="HTH gntR-type" evidence="4">
    <location>
        <begin position="7"/>
        <end position="77"/>
    </location>
</feature>
<protein>
    <submittedName>
        <fullName evidence="5">GntR family transcriptional regulator</fullName>
    </submittedName>
</protein>
<name>A0AAU9EK02_9BACT</name>
<dbReference type="Pfam" id="PF00392">
    <property type="entry name" value="GntR"/>
    <property type="match status" value="1"/>
</dbReference>
<dbReference type="Proteomes" id="UP001366166">
    <property type="component" value="Chromosome"/>
</dbReference>
<dbReference type="PRINTS" id="PR00035">
    <property type="entry name" value="HTHGNTR"/>
</dbReference>
<dbReference type="PANTHER" id="PTHR43537:SF5">
    <property type="entry name" value="UXU OPERON TRANSCRIPTIONAL REGULATOR"/>
    <property type="match status" value="1"/>
</dbReference>
<evidence type="ECO:0000313" key="6">
    <source>
        <dbReference type="Proteomes" id="UP001366166"/>
    </source>
</evidence>
<dbReference type="CDD" id="cd07377">
    <property type="entry name" value="WHTH_GntR"/>
    <property type="match status" value="1"/>
</dbReference>
<dbReference type="GO" id="GO:0003677">
    <property type="term" value="F:DNA binding"/>
    <property type="evidence" value="ECO:0007669"/>
    <property type="project" value="UniProtKB-KW"/>
</dbReference>
<dbReference type="AlphaFoldDB" id="A0AAU9EK02"/>
<keyword evidence="2" id="KW-0238">DNA-binding</keyword>
<evidence type="ECO:0000256" key="3">
    <source>
        <dbReference type="ARBA" id="ARBA00023163"/>
    </source>
</evidence>
<dbReference type="SUPFAM" id="SSF46785">
    <property type="entry name" value="Winged helix' DNA-binding domain"/>
    <property type="match status" value="1"/>
</dbReference>
<accession>A0AAU9EK02</accession>
<dbReference type="KEGG" id="dmp:FAK_38130"/>
<dbReference type="RefSeq" id="WP_338603021.1">
    <property type="nucleotide sequence ID" value="NZ_AP028679.1"/>
</dbReference>
<dbReference type="InterPro" id="IPR036388">
    <property type="entry name" value="WH-like_DNA-bd_sf"/>
</dbReference>
<reference evidence="6" key="1">
    <citation type="journal article" date="2023" name="Arch. Microbiol.">
        <title>Desulfoferula mesophilus gen. nov. sp. nov., a mesophilic sulfate-reducing bacterium isolated from a brackish lake sediment.</title>
        <authorList>
            <person name="Watanabe T."/>
            <person name="Yabe T."/>
            <person name="Tsuji J.M."/>
            <person name="Fukui M."/>
        </authorList>
    </citation>
    <scope>NUCLEOTIDE SEQUENCE [LARGE SCALE GENOMIC DNA]</scope>
    <source>
        <strain evidence="6">12FAK</strain>
    </source>
</reference>
<keyword evidence="3" id="KW-0804">Transcription</keyword>
<dbReference type="InterPro" id="IPR036390">
    <property type="entry name" value="WH_DNA-bd_sf"/>
</dbReference>
<evidence type="ECO:0000256" key="2">
    <source>
        <dbReference type="ARBA" id="ARBA00023125"/>
    </source>
</evidence>
<dbReference type="SMART" id="SM00345">
    <property type="entry name" value="HTH_GNTR"/>
    <property type="match status" value="1"/>
</dbReference>
<sequence length="242" mass="26776">MQTNRRKKAYEEVAEAIRGQIFAGLLEEDQQLPPERELAEQYGVSRVVVREAIRTLEMAGILRVQKGAGGGTFVCHDLDKPLVASIQNLLAGGDITLNDLFEMRLLLEPPAAALAAQRNNSAGLARLAEVLEKAHEKTDDSQTLRVHNLEFHRRLVALAGNPLLSLLCDTVMSILVESLRGKLNRQVSLVVHDYHQKIMDAIRAGQAEEAHRLTTADLQTLLELYRSMGVEVGRGQAKRKAC</sequence>
<dbReference type="SMART" id="SM00895">
    <property type="entry name" value="FCD"/>
    <property type="match status" value="1"/>
</dbReference>
<dbReference type="PANTHER" id="PTHR43537">
    <property type="entry name" value="TRANSCRIPTIONAL REGULATOR, GNTR FAMILY"/>
    <property type="match status" value="1"/>
</dbReference>
<dbReference type="PROSITE" id="PS50949">
    <property type="entry name" value="HTH_GNTR"/>
    <property type="match status" value="1"/>
</dbReference>
<dbReference type="Gene3D" id="1.20.120.530">
    <property type="entry name" value="GntR ligand-binding domain-like"/>
    <property type="match status" value="1"/>
</dbReference>
<organism evidence="5 6">
    <name type="scientific">Desulfoferula mesophila</name>
    <dbReference type="NCBI Taxonomy" id="3058419"/>
    <lineage>
        <taxon>Bacteria</taxon>
        <taxon>Pseudomonadati</taxon>
        <taxon>Thermodesulfobacteriota</taxon>
        <taxon>Desulfarculia</taxon>
        <taxon>Desulfarculales</taxon>
        <taxon>Desulfarculaceae</taxon>
        <taxon>Desulfoferula</taxon>
    </lineage>
</organism>
<dbReference type="InterPro" id="IPR000524">
    <property type="entry name" value="Tscrpt_reg_HTH_GntR"/>
</dbReference>
<evidence type="ECO:0000256" key="1">
    <source>
        <dbReference type="ARBA" id="ARBA00023015"/>
    </source>
</evidence>